<evidence type="ECO:0000256" key="1">
    <source>
        <dbReference type="ARBA" id="ARBA00022723"/>
    </source>
</evidence>
<feature type="domain" description="LIM zinc-binding" evidence="6">
    <location>
        <begin position="68"/>
        <end position="128"/>
    </location>
</feature>
<proteinExistence type="predicted"/>
<feature type="region of interest" description="Disordered" evidence="5">
    <location>
        <begin position="1"/>
        <end position="29"/>
    </location>
</feature>
<dbReference type="GeneTree" id="ENSGT00940000158377"/>
<dbReference type="PROSITE" id="PS00478">
    <property type="entry name" value="LIM_DOMAIN_1"/>
    <property type="match status" value="1"/>
</dbReference>
<dbReference type="PANTHER" id="PTHR24206">
    <property type="entry name" value="OS06G0237300 PROTEIN"/>
    <property type="match status" value="1"/>
</dbReference>
<dbReference type="InterPro" id="IPR001781">
    <property type="entry name" value="Znf_LIM"/>
</dbReference>
<evidence type="ECO:0000256" key="2">
    <source>
        <dbReference type="ARBA" id="ARBA00022833"/>
    </source>
</evidence>
<name>A0A3Q2YY35_HIPCM</name>
<dbReference type="PROSITE" id="PS50023">
    <property type="entry name" value="LIM_DOMAIN_2"/>
    <property type="match status" value="1"/>
</dbReference>
<accession>A0A3Q2YY35</accession>
<dbReference type="SMART" id="SM00132">
    <property type="entry name" value="LIM"/>
    <property type="match status" value="1"/>
</dbReference>
<dbReference type="GO" id="GO:0046872">
    <property type="term" value="F:metal ion binding"/>
    <property type="evidence" value="ECO:0007669"/>
    <property type="project" value="UniProtKB-KW"/>
</dbReference>
<dbReference type="Gene3D" id="2.10.110.10">
    <property type="entry name" value="Cysteine Rich Protein"/>
    <property type="match status" value="1"/>
</dbReference>
<evidence type="ECO:0000313" key="7">
    <source>
        <dbReference type="Ensembl" id="ENSHCOP00000023114.1"/>
    </source>
</evidence>
<dbReference type="Proteomes" id="UP000264820">
    <property type="component" value="Unplaced"/>
</dbReference>
<evidence type="ECO:0000256" key="4">
    <source>
        <dbReference type="PROSITE-ProRule" id="PRU00125"/>
    </source>
</evidence>
<keyword evidence="2 4" id="KW-0862">Zinc</keyword>
<dbReference type="Pfam" id="PF00412">
    <property type="entry name" value="LIM"/>
    <property type="match status" value="1"/>
</dbReference>
<keyword evidence="8" id="KW-1185">Reference proteome</keyword>
<dbReference type="Ensembl" id="ENSHCOT00000015028.1">
    <property type="protein sequence ID" value="ENSHCOP00000023114.1"/>
    <property type="gene ID" value="ENSHCOG00000011373.1"/>
</dbReference>
<protein>
    <submittedName>
        <fullName evidence="7">LIM domain containing 2</fullName>
    </submittedName>
</protein>
<reference evidence="7" key="1">
    <citation type="submission" date="2025-08" db="UniProtKB">
        <authorList>
            <consortium name="Ensembl"/>
        </authorList>
    </citation>
    <scope>IDENTIFICATION</scope>
</reference>
<keyword evidence="3 4" id="KW-0440">LIM domain</keyword>
<reference evidence="7" key="2">
    <citation type="submission" date="2025-09" db="UniProtKB">
        <authorList>
            <consortium name="Ensembl"/>
        </authorList>
    </citation>
    <scope>IDENTIFICATION</scope>
</reference>
<organism evidence="7 8">
    <name type="scientific">Hippocampus comes</name>
    <name type="common">Tiger tail seahorse</name>
    <dbReference type="NCBI Taxonomy" id="109280"/>
    <lineage>
        <taxon>Eukaryota</taxon>
        <taxon>Metazoa</taxon>
        <taxon>Chordata</taxon>
        <taxon>Craniata</taxon>
        <taxon>Vertebrata</taxon>
        <taxon>Euteleostomi</taxon>
        <taxon>Actinopterygii</taxon>
        <taxon>Neopterygii</taxon>
        <taxon>Teleostei</taxon>
        <taxon>Neoteleostei</taxon>
        <taxon>Acanthomorphata</taxon>
        <taxon>Syngnathiaria</taxon>
        <taxon>Syngnathiformes</taxon>
        <taxon>Syngnathoidei</taxon>
        <taxon>Syngnathidae</taxon>
        <taxon>Hippocampus</taxon>
    </lineage>
</organism>
<evidence type="ECO:0000256" key="3">
    <source>
        <dbReference type="ARBA" id="ARBA00023038"/>
    </source>
</evidence>
<dbReference type="SUPFAM" id="SSF57716">
    <property type="entry name" value="Glucocorticoid receptor-like (DNA-binding domain)"/>
    <property type="match status" value="2"/>
</dbReference>
<evidence type="ECO:0000259" key="6">
    <source>
        <dbReference type="PROSITE" id="PS50023"/>
    </source>
</evidence>
<evidence type="ECO:0000256" key="5">
    <source>
        <dbReference type="SAM" id="MobiDB-lite"/>
    </source>
</evidence>
<keyword evidence="1 4" id="KW-0479">Metal-binding</keyword>
<dbReference type="AlphaFoldDB" id="A0A3Q2YY35"/>
<sequence>MFSGDQIQNQSDQIVNKDQPRSITTPKSFTGQNVTLDNVQGSPVNDFDVHTDGHDADCGSQCKPSHQETCSACLKPVYPMEKMSTDKYVFHKSCFCCKKCKKTLSMINYVPLHGEFYCIFHYRQLFQRKGNYDEGFGHTQHKNRWLLKTTRAESDA</sequence>
<dbReference type="FunFam" id="2.10.110.10:FF:000002">
    <property type="entry name" value="LIM domain and actin-binding 1"/>
    <property type="match status" value="1"/>
</dbReference>
<evidence type="ECO:0000313" key="8">
    <source>
        <dbReference type="Proteomes" id="UP000264820"/>
    </source>
</evidence>